<dbReference type="EMBL" id="BMFN01000005">
    <property type="protein sequence ID" value="GGF80166.1"/>
    <property type="molecule type" value="Genomic_DNA"/>
</dbReference>
<accession>A0ACB5PX25</accession>
<gene>
    <name evidence="1" type="ORF">GCM10011375_39050</name>
</gene>
<proteinExistence type="predicted"/>
<comment type="caution">
    <text evidence="1">The sequence shown here is derived from an EMBL/GenBank/DDBJ whole genome shotgun (WGS) entry which is preliminary data.</text>
</comment>
<dbReference type="Proteomes" id="UP000605392">
    <property type="component" value="Unassembled WGS sequence"/>
</dbReference>
<protein>
    <submittedName>
        <fullName evidence="1">Uncharacterized protein</fullName>
    </submittedName>
</protein>
<evidence type="ECO:0000313" key="2">
    <source>
        <dbReference type="Proteomes" id="UP000605392"/>
    </source>
</evidence>
<evidence type="ECO:0000313" key="1">
    <source>
        <dbReference type="EMBL" id="GGF80166.1"/>
    </source>
</evidence>
<organism evidence="1 2">
    <name type="scientific">Hymenobacter qilianensis</name>
    <dbReference type="NCBI Taxonomy" id="1385715"/>
    <lineage>
        <taxon>Bacteria</taxon>
        <taxon>Pseudomonadati</taxon>
        <taxon>Bacteroidota</taxon>
        <taxon>Cytophagia</taxon>
        <taxon>Cytophagales</taxon>
        <taxon>Hymenobacteraceae</taxon>
        <taxon>Hymenobacter</taxon>
    </lineage>
</organism>
<keyword evidence="2" id="KW-1185">Reference proteome</keyword>
<reference evidence="1 2" key="1">
    <citation type="journal article" date="2019" name="Int. J. Syst. Evol. Microbiol.">
        <title>The Global Catalogue of Microorganisms (GCM) 10K type strain sequencing project: providing services to taxonomists for standard genome sequencing and annotation.</title>
        <authorList>
            <consortium name="The Broad Institute Genomics Platform"/>
            <consortium name="The Broad Institute Genome Sequencing Center for Infectious Disease"/>
            <person name="Wu L."/>
            <person name="Ma J."/>
        </authorList>
    </citation>
    <scope>NUCLEOTIDE SEQUENCE [LARGE SCALE GENOMIC DNA]</scope>
    <source>
        <strain evidence="1 2">CGMCC 1.12720</strain>
    </source>
</reference>
<sequence>MWVAQGEENVTFQINQDSVYYPDQFQSYAYTLQGDSIRIQYEEDYAGRFAFALKDKDVLILSGEEGAHLYRRVQD</sequence>
<name>A0ACB5PX25_9BACT</name>